<dbReference type="AlphaFoldDB" id="A0A7C4M540"/>
<keyword evidence="1" id="KW-0812">Transmembrane</keyword>
<protein>
    <submittedName>
        <fullName evidence="2">Uncharacterized protein</fullName>
    </submittedName>
</protein>
<proteinExistence type="predicted"/>
<evidence type="ECO:0000256" key="1">
    <source>
        <dbReference type="SAM" id="Phobius"/>
    </source>
</evidence>
<keyword evidence="1" id="KW-0472">Membrane</keyword>
<dbReference type="EMBL" id="DSYQ01000002">
    <property type="protein sequence ID" value="HGT70766.1"/>
    <property type="molecule type" value="Genomic_DNA"/>
</dbReference>
<feature type="transmembrane region" description="Helical" evidence="1">
    <location>
        <begin position="21"/>
        <end position="41"/>
    </location>
</feature>
<comment type="caution">
    <text evidence="2">The sequence shown here is derived from an EMBL/GenBank/DDBJ whole genome shotgun (WGS) entry which is preliminary data.</text>
</comment>
<accession>A0A7C4M540</accession>
<reference evidence="2" key="1">
    <citation type="journal article" date="2020" name="mSystems">
        <title>Genome- and Community-Level Interaction Insights into Carbon Utilization and Element Cycling Functions of Hydrothermarchaeota in Hydrothermal Sediment.</title>
        <authorList>
            <person name="Zhou Z."/>
            <person name="Liu Y."/>
            <person name="Xu W."/>
            <person name="Pan J."/>
            <person name="Luo Z.H."/>
            <person name="Li M."/>
        </authorList>
    </citation>
    <scope>NUCLEOTIDE SEQUENCE [LARGE SCALE GENOMIC DNA]</scope>
    <source>
        <strain evidence="2">SpSt-579</strain>
    </source>
</reference>
<name>A0A7C4M540_UNCC3</name>
<keyword evidence="1" id="KW-1133">Transmembrane helix</keyword>
<gene>
    <name evidence="2" type="ORF">ENT43_00720</name>
</gene>
<evidence type="ECO:0000313" key="2">
    <source>
        <dbReference type="EMBL" id="HGT70766.1"/>
    </source>
</evidence>
<organism evidence="2">
    <name type="scientific">candidate division CPR3 bacterium</name>
    <dbReference type="NCBI Taxonomy" id="2268181"/>
    <lineage>
        <taxon>Bacteria</taxon>
        <taxon>Bacteria division CPR3</taxon>
    </lineage>
</organism>
<sequence>MDTKQPYTGKSPFVETKGNKAAIFLVLFGAIAIVVMLSTGYTTKYWPTIKKEAKTVTPKIRLTKKKDKEADKIIKDLREKCNTPVIDPQEFRYCQIQDMETIEAIIRINFAGGNKNLEAEYYSILRTNLQKDSTIIVDARAFKDWINVTFSDNNMVGLVLAELIHDGKIDASEIEKLYDDKKSQQILKNRASSLDKDIFTTNRDNWEEVQISSYRPVTVVDMVMDNKWFILDKYKFGKWVKMMEGLKISYALAKITSKGWIEEKDAVVRGIKAMPEDKYFEYQVANGEITCPGNGEPSLDQTIGDSGLPINTPNTKVEKVDGIGGPGIYGEHPKMEHGAEFIPAKPKK</sequence>